<dbReference type="AlphaFoldDB" id="A0A0K2CT33"/>
<name>A0A0K2CT33_KLEPN</name>
<sequence length="60" mass="6517">MEGLNSYIAPEKIKAQIKVSRGGKGISRLIRVLGKNEFIRIVKDSQTVLTIGMDNSIATG</sequence>
<dbReference type="EMBL" id="KP987218">
    <property type="protein sequence ID" value="ALA08970.1"/>
    <property type="molecule type" value="Genomic_DNA"/>
</dbReference>
<protein>
    <submittedName>
        <fullName evidence="1">Uncharacterized protein</fullName>
    </submittedName>
</protein>
<organism evidence="1">
    <name type="scientific">Klebsiella pneumoniae</name>
    <dbReference type="NCBI Taxonomy" id="573"/>
    <lineage>
        <taxon>Bacteria</taxon>
        <taxon>Pseudomonadati</taxon>
        <taxon>Pseudomonadota</taxon>
        <taxon>Gammaproteobacteria</taxon>
        <taxon>Enterobacterales</taxon>
        <taxon>Enterobacteriaceae</taxon>
        <taxon>Klebsiella/Raoultella group</taxon>
        <taxon>Klebsiella</taxon>
        <taxon>Klebsiella pneumoniae complex</taxon>
    </lineage>
</organism>
<evidence type="ECO:0000313" key="1">
    <source>
        <dbReference type="EMBL" id="ALA08970.1"/>
    </source>
</evidence>
<keyword evidence="1" id="KW-0614">Plasmid</keyword>
<geneLocation type="plasmid" evidence="1">
    <name>p628-KPC</name>
</geneLocation>
<accession>A0A0K2CT33</accession>
<reference evidence="1" key="1">
    <citation type="journal article" date="2015" name="Front. Microbiol.">
        <title>Complete sequences of KPC-2-encoding plasmid p628-KPC and CTX-M-55-encoding p628-CTXM coexisted in Klebsiella pneumoniae.</title>
        <authorList>
            <person name="Wang L."/>
            <person name="Fang H."/>
            <person name="Feng J."/>
            <person name="Yin Z."/>
            <person name="Xie X."/>
            <person name="Zhu X."/>
            <person name="Wang J."/>
            <person name="Chen W."/>
            <person name="Yang R."/>
            <person name="Du H."/>
            <person name="Zhou D."/>
        </authorList>
    </citation>
    <scope>NUCLEOTIDE SEQUENCE</scope>
    <source>
        <strain evidence="1">628</strain>
        <plasmid evidence="1">p628-KPC</plasmid>
    </source>
</reference>
<gene>
    <name evidence="1" type="ORF">p628KPC_009</name>
</gene>
<proteinExistence type="predicted"/>